<proteinExistence type="predicted"/>
<evidence type="ECO:0000313" key="3">
    <source>
        <dbReference type="Proteomes" id="UP000288086"/>
    </source>
</evidence>
<keyword evidence="3" id="KW-1185">Reference proteome</keyword>
<dbReference type="AlphaFoldDB" id="A0A444J683"/>
<accession>A0A444J683</accession>
<gene>
    <name evidence="2" type="ORF">VT98_11301</name>
</gene>
<comment type="caution">
    <text evidence="2">The sequence shown here is derived from an EMBL/GenBank/DDBJ whole genome shotgun (WGS) entry which is preliminary data.</text>
</comment>
<name>A0A444J683_9BACT</name>
<organism evidence="2 3">
    <name type="scientific">Candidatus Electrothrix communis</name>
    <dbReference type="NCBI Taxonomy" id="1859133"/>
    <lineage>
        <taxon>Bacteria</taxon>
        <taxon>Pseudomonadati</taxon>
        <taxon>Thermodesulfobacteriota</taxon>
        <taxon>Desulfobulbia</taxon>
        <taxon>Desulfobulbales</taxon>
        <taxon>Desulfobulbaceae</taxon>
        <taxon>Candidatus Electrothrix</taxon>
    </lineage>
</organism>
<dbReference type="PROSITE" id="PS51781">
    <property type="entry name" value="SH3B"/>
    <property type="match status" value="1"/>
</dbReference>
<sequence>MTQRRQYLDQGRGNGRRNSFRPAKVCWVISLSVGLCFAQLSPVLARRSFHSPVVPGYTSPRVARPAAPIRRSVRPVVPVRRAVLPGPWVGPVVRRPAGVRRPAVVRHPVPLGRVLRSLPLGYAAIMLANSLYYYHGGNFYRQGSGGYTVVGAPVGAVVPALPTDYSFLYIDGIRYYTHAGNYYLQALGGYQVVPDPRRTVPQPVISNKVVVTSTILNVRSGPGLQHYIANRVNYGDTLLVIQRNIDWVYVQLPDNSRGWVMTRFTAPVGQRADG</sequence>
<dbReference type="Gene3D" id="2.30.30.40">
    <property type="entry name" value="SH3 Domains"/>
    <property type="match status" value="1"/>
</dbReference>
<dbReference type="EMBL" id="MTKP01000130">
    <property type="protein sequence ID" value="RWX48604.1"/>
    <property type="molecule type" value="Genomic_DNA"/>
</dbReference>
<reference evidence="2 3" key="1">
    <citation type="submission" date="2017-01" db="EMBL/GenBank/DDBJ databases">
        <title>The cable genome- insights into the physiology and evolution of filamentous bacteria capable of sulfide oxidation via long distance electron transfer.</title>
        <authorList>
            <person name="Schreiber L."/>
            <person name="Bjerg J.T."/>
            <person name="Boggild A."/>
            <person name="Van De Vossenberg J."/>
            <person name="Meysman F."/>
            <person name="Nielsen L.P."/>
            <person name="Schramm A."/>
            <person name="Kjeldsen K.U."/>
        </authorList>
    </citation>
    <scope>NUCLEOTIDE SEQUENCE [LARGE SCALE GENOMIC DNA]</scope>
    <source>
        <strain evidence="2">A1</strain>
    </source>
</reference>
<protein>
    <submittedName>
        <fullName evidence="2">SH3 domain-containing protein</fullName>
    </submittedName>
</protein>
<dbReference type="Proteomes" id="UP000288086">
    <property type="component" value="Unassembled WGS sequence"/>
</dbReference>
<dbReference type="SMART" id="SM00287">
    <property type="entry name" value="SH3b"/>
    <property type="match status" value="1"/>
</dbReference>
<dbReference type="InterPro" id="IPR003646">
    <property type="entry name" value="SH3-like_bac-type"/>
</dbReference>
<evidence type="ECO:0000259" key="1">
    <source>
        <dbReference type="PROSITE" id="PS51781"/>
    </source>
</evidence>
<dbReference type="Pfam" id="PF08239">
    <property type="entry name" value="SH3_3"/>
    <property type="match status" value="1"/>
</dbReference>
<dbReference type="InterPro" id="IPR045398">
    <property type="entry name" value="DUF6515"/>
</dbReference>
<dbReference type="Pfam" id="PF20125">
    <property type="entry name" value="DUF6515"/>
    <property type="match status" value="1"/>
</dbReference>
<evidence type="ECO:0000313" key="2">
    <source>
        <dbReference type="EMBL" id="RWX48604.1"/>
    </source>
</evidence>
<feature type="domain" description="SH3b" evidence="1">
    <location>
        <begin position="206"/>
        <end position="269"/>
    </location>
</feature>